<evidence type="ECO:0000313" key="3">
    <source>
        <dbReference type="EMBL" id="PXX11882.1"/>
    </source>
</evidence>
<keyword evidence="2" id="KW-0472">Membrane</keyword>
<gene>
    <name evidence="3" type="ORF">C8E89_1026</name>
</gene>
<organism evidence="3 4">
    <name type="scientific">Mycolicibacterium moriokaense</name>
    <dbReference type="NCBI Taxonomy" id="39691"/>
    <lineage>
        <taxon>Bacteria</taxon>
        <taxon>Bacillati</taxon>
        <taxon>Actinomycetota</taxon>
        <taxon>Actinomycetes</taxon>
        <taxon>Mycobacteriales</taxon>
        <taxon>Mycobacteriaceae</taxon>
        <taxon>Mycolicibacterium</taxon>
    </lineage>
</organism>
<dbReference type="EMBL" id="QJJU01000002">
    <property type="protein sequence ID" value="PXX11882.1"/>
    <property type="molecule type" value="Genomic_DNA"/>
</dbReference>
<name>A0A318HR96_9MYCO</name>
<sequence>MSAISDRDLKKLVAGVVLAGGLGLGVIGLGARIANADPPCNWPTGYIPVPGQQCPPALRGSSVPSEAAPPNGNGPAFIPHQEGNVPLQPAGPETSVTPSPSTTSAPATTNATPPPDTPSTSRTLPNMNPCGPDGVVVGRDPVTGKPLCG</sequence>
<evidence type="ECO:0000256" key="1">
    <source>
        <dbReference type="SAM" id="MobiDB-lite"/>
    </source>
</evidence>
<protein>
    <submittedName>
        <fullName evidence="3">Uncharacterized protein</fullName>
    </submittedName>
</protein>
<feature type="compositionally biased region" description="Low complexity" evidence="1">
    <location>
        <begin position="118"/>
        <end position="149"/>
    </location>
</feature>
<keyword evidence="2" id="KW-0812">Transmembrane</keyword>
<evidence type="ECO:0000313" key="4">
    <source>
        <dbReference type="Proteomes" id="UP000247781"/>
    </source>
</evidence>
<feature type="region of interest" description="Disordered" evidence="1">
    <location>
        <begin position="52"/>
        <end position="149"/>
    </location>
</feature>
<reference evidence="4" key="1">
    <citation type="submission" date="2018-05" db="EMBL/GenBank/DDBJ databases">
        <authorList>
            <person name="Deangelis K."/>
            <person name="Huntemann M."/>
            <person name="Clum A."/>
            <person name="Pillay M."/>
            <person name="Palaniappan K."/>
            <person name="Varghese N."/>
            <person name="Mikhailova N."/>
            <person name="Stamatis D."/>
            <person name="Reddy T."/>
            <person name="Daum C."/>
            <person name="Shapiro N."/>
            <person name="Ivanova N."/>
            <person name="Kyrpides N."/>
            <person name="Woyke T."/>
        </authorList>
    </citation>
    <scope>NUCLEOTIDE SEQUENCE [LARGE SCALE GENOMIC DNA]</scope>
    <source>
        <strain evidence="4">GAS496</strain>
    </source>
</reference>
<feature type="transmembrane region" description="Helical" evidence="2">
    <location>
        <begin position="12"/>
        <end position="31"/>
    </location>
</feature>
<keyword evidence="4" id="KW-1185">Reference proteome</keyword>
<keyword evidence="2" id="KW-1133">Transmembrane helix</keyword>
<reference evidence="3 4" key="2">
    <citation type="submission" date="2018-06" db="EMBL/GenBank/DDBJ databases">
        <title>Sequencing of bacterial isolates from soil warming experiment in Harvard Forest, Massachusetts, USA.</title>
        <authorList>
            <person name="Deangelis K.PhD."/>
        </authorList>
    </citation>
    <scope>NUCLEOTIDE SEQUENCE [LARGE SCALE GENOMIC DNA]</scope>
    <source>
        <strain evidence="3 4">GAS496</strain>
    </source>
</reference>
<evidence type="ECO:0000256" key="2">
    <source>
        <dbReference type="SAM" id="Phobius"/>
    </source>
</evidence>
<comment type="caution">
    <text evidence="3">The sequence shown here is derived from an EMBL/GenBank/DDBJ whole genome shotgun (WGS) entry which is preliminary data.</text>
</comment>
<dbReference type="Proteomes" id="UP000247781">
    <property type="component" value="Unassembled WGS sequence"/>
</dbReference>
<dbReference type="AlphaFoldDB" id="A0A318HR96"/>
<feature type="compositionally biased region" description="Low complexity" evidence="1">
    <location>
        <begin position="92"/>
        <end position="111"/>
    </location>
</feature>
<proteinExistence type="predicted"/>
<accession>A0A318HR96</accession>